<name>A0A0F3N327_RICAM</name>
<dbReference type="Proteomes" id="UP000033556">
    <property type="component" value="Unassembled WGS sequence"/>
</dbReference>
<comment type="caution">
    <text evidence="1">The sequence shown here is derived from an EMBL/GenBank/DDBJ whole genome shotgun (WGS) entry which is preliminary data.</text>
</comment>
<evidence type="ECO:0000313" key="1">
    <source>
        <dbReference type="EMBL" id="KJV62490.1"/>
    </source>
</evidence>
<protein>
    <submittedName>
        <fullName evidence="1">Putative bacterial transcription activator, effector binding domain</fullName>
    </submittedName>
</protein>
<sequence>MDAAMLGGARAYIADFEIYDESSSDPHSAIVDIYIGIKLN</sequence>
<dbReference type="EMBL" id="LANR01000001">
    <property type="protein sequence ID" value="KJV62490.1"/>
    <property type="molecule type" value="Genomic_DNA"/>
</dbReference>
<dbReference type="RefSeq" id="WP_269429136.1">
    <property type="nucleotide sequence ID" value="NZ_LANR01000001.1"/>
</dbReference>
<reference evidence="1 2" key="1">
    <citation type="submission" date="2015-01" db="EMBL/GenBank/DDBJ databases">
        <title>Genome Sequencing of Rickettsiales.</title>
        <authorList>
            <person name="Daugherty S.C."/>
            <person name="Su Q."/>
            <person name="Abolude K."/>
            <person name="Beier-Sexton M."/>
            <person name="Carlyon J.A."/>
            <person name="Carter R."/>
            <person name="Day N.P."/>
            <person name="Dumler S.J."/>
            <person name="Dyachenko V."/>
            <person name="Godinez A."/>
            <person name="Kurtti T.J."/>
            <person name="Lichay M."/>
            <person name="Mullins K.E."/>
            <person name="Ott S."/>
            <person name="Pappas-Brown V."/>
            <person name="Paris D.H."/>
            <person name="Patel P."/>
            <person name="Richards A.L."/>
            <person name="Sadzewicz L."/>
            <person name="Sears K."/>
            <person name="Seidman D."/>
            <person name="Sengamalay N."/>
            <person name="Stenos J."/>
            <person name="Tallon L.J."/>
            <person name="Vincent G."/>
            <person name="Fraser C.M."/>
            <person name="Munderloh U."/>
            <person name="Dunning-Hotopp J.C."/>
        </authorList>
    </citation>
    <scope>NUCLEOTIDE SEQUENCE [LARGE SCALE GENOMIC DNA]</scope>
    <source>
        <strain evidence="1 2">Ac/Pa</strain>
    </source>
</reference>
<dbReference type="PATRIC" id="fig|1359164.3.peg.1505"/>
<dbReference type="AlphaFoldDB" id="A0A0F3N327"/>
<gene>
    <name evidence="1" type="ORF">APHACPA_1519</name>
</gene>
<proteinExistence type="predicted"/>
<keyword evidence="2" id="KW-1185">Reference proteome</keyword>
<accession>A0A0F3N327</accession>
<organism evidence="1 2">
    <name type="scientific">Rickettsia amblyommatis str. Ac/Pa</name>
    <dbReference type="NCBI Taxonomy" id="1359164"/>
    <lineage>
        <taxon>Bacteria</taxon>
        <taxon>Pseudomonadati</taxon>
        <taxon>Pseudomonadota</taxon>
        <taxon>Alphaproteobacteria</taxon>
        <taxon>Rickettsiales</taxon>
        <taxon>Rickettsiaceae</taxon>
        <taxon>Rickettsieae</taxon>
        <taxon>Rickettsia</taxon>
        <taxon>spotted fever group</taxon>
    </lineage>
</organism>
<evidence type="ECO:0000313" key="2">
    <source>
        <dbReference type="Proteomes" id="UP000033556"/>
    </source>
</evidence>